<evidence type="ECO:0000313" key="2">
    <source>
        <dbReference type="Proteomes" id="UP000614200"/>
    </source>
</evidence>
<dbReference type="Gene3D" id="3.30.450.20">
    <property type="entry name" value="PAS domain"/>
    <property type="match status" value="1"/>
</dbReference>
<reference evidence="1 2" key="1">
    <citation type="submission" date="2020-11" db="EMBL/GenBank/DDBJ databases">
        <title>Fusibacter basophilias sp. nov.</title>
        <authorList>
            <person name="Qiu D."/>
        </authorList>
    </citation>
    <scope>NUCLEOTIDE SEQUENCE [LARGE SCALE GENOMIC DNA]</scope>
    <source>
        <strain evidence="1 2">Q10-2</strain>
    </source>
</reference>
<dbReference type="InterPro" id="IPR029151">
    <property type="entry name" value="Sensor-like_sf"/>
</dbReference>
<proteinExistence type="predicted"/>
<organism evidence="1 2">
    <name type="scientific">Fusibacter ferrireducens</name>
    <dbReference type="NCBI Taxonomy" id="2785058"/>
    <lineage>
        <taxon>Bacteria</taxon>
        <taxon>Bacillati</taxon>
        <taxon>Bacillota</taxon>
        <taxon>Clostridia</taxon>
        <taxon>Eubacteriales</taxon>
        <taxon>Eubacteriales Family XII. Incertae Sedis</taxon>
        <taxon>Fusibacter</taxon>
    </lineage>
</organism>
<name>A0ABR9ZPI1_9FIRM</name>
<dbReference type="EMBL" id="JADKNH010000002">
    <property type="protein sequence ID" value="MBF4692378.1"/>
    <property type="molecule type" value="Genomic_DNA"/>
</dbReference>
<evidence type="ECO:0000313" key="1">
    <source>
        <dbReference type="EMBL" id="MBF4692378.1"/>
    </source>
</evidence>
<keyword evidence="2" id="KW-1185">Reference proteome</keyword>
<evidence type="ECO:0008006" key="3">
    <source>
        <dbReference type="Google" id="ProtNLM"/>
    </source>
</evidence>
<dbReference type="SUPFAM" id="SSF103190">
    <property type="entry name" value="Sensory domain-like"/>
    <property type="match status" value="1"/>
</dbReference>
<gene>
    <name evidence="1" type="ORF">ISU02_04585</name>
</gene>
<sequence>MISKIILTILVAMTIHTSVDKPLETAHVESDVNLYESVYSGDENRVDSYVSSEVSDLLLDLATSGANQIAMATSDEEIRDALTELALNENIEVQYAYYGSQTGRFYMYPEESFPEDYDFRERPFYLNAMAQGIYYAEPYTDLTNHRLIQTICITVYDENGIIGVLGIDAYIE</sequence>
<dbReference type="Proteomes" id="UP000614200">
    <property type="component" value="Unassembled WGS sequence"/>
</dbReference>
<dbReference type="RefSeq" id="WP_194700610.1">
    <property type="nucleotide sequence ID" value="NZ_JADKNH010000002.1"/>
</dbReference>
<accession>A0ABR9ZPI1</accession>
<comment type="caution">
    <text evidence="1">The sequence shown here is derived from an EMBL/GenBank/DDBJ whole genome shotgun (WGS) entry which is preliminary data.</text>
</comment>
<protein>
    <recommendedName>
        <fullName evidence="3">Cache domain-containing protein</fullName>
    </recommendedName>
</protein>